<keyword evidence="4" id="KW-1185">Reference proteome</keyword>
<dbReference type="GeneID" id="70181411"/>
<protein>
    <submittedName>
        <fullName evidence="3">Beta-lactamase-like protein</fullName>
    </submittedName>
</protein>
<dbReference type="PANTHER" id="PTHR42951">
    <property type="entry name" value="METALLO-BETA-LACTAMASE DOMAIN-CONTAINING"/>
    <property type="match status" value="1"/>
</dbReference>
<gene>
    <name evidence="3" type="ORF">B0I36DRAFT_295695</name>
</gene>
<dbReference type="OrthoDB" id="3341310at2759"/>
<sequence>MCPIPQPASGDGNNPAPPAPPKKDPSVSCFTCTRLNATTFVIIEEDKWYEIPYIYVKVYPELLVLVDTGCGGGDAAKNPAAGLTSIREYIETVPVADNDGRPLNAGSEKEYLVICTHCHFDHIGGIAQFPEADVWASAYDKAFLAKDVLATTSICRFFDMETPQYTVTHWADDGQQVVSSLSSSLGGQELGLFIYHTPGHTPDEIAIWDPAERVLFVGDTMYESVPICFPLEGDIASYFGTIDRLRELVRAWNEDEGENVGGETKRRVTMACGHATRDADAEKLIEDVELFLCRLLIGEVKGNALDELFREHDLTAYKETGCKINFLAPEKVFDQFRKNEQGMRHVRERVESRAISL</sequence>
<dbReference type="AlphaFoldDB" id="A0A9P9BPW7"/>
<evidence type="ECO:0000313" key="3">
    <source>
        <dbReference type="EMBL" id="KAH7024956.1"/>
    </source>
</evidence>
<dbReference type="RefSeq" id="XP_046008504.1">
    <property type="nucleotide sequence ID" value="XM_046151865.1"/>
</dbReference>
<dbReference type="InterPro" id="IPR036866">
    <property type="entry name" value="RibonucZ/Hydroxyglut_hydro"/>
</dbReference>
<dbReference type="SMART" id="SM00849">
    <property type="entry name" value="Lactamase_B"/>
    <property type="match status" value="1"/>
</dbReference>
<evidence type="ECO:0000313" key="4">
    <source>
        <dbReference type="Proteomes" id="UP000756346"/>
    </source>
</evidence>
<dbReference type="PANTHER" id="PTHR42951:SF4">
    <property type="entry name" value="ACYL-COENZYME A THIOESTERASE MBLAC2"/>
    <property type="match status" value="1"/>
</dbReference>
<reference evidence="3" key="1">
    <citation type="journal article" date="2021" name="Nat. Commun.">
        <title>Genetic determinants of endophytism in the Arabidopsis root mycobiome.</title>
        <authorList>
            <person name="Mesny F."/>
            <person name="Miyauchi S."/>
            <person name="Thiergart T."/>
            <person name="Pickel B."/>
            <person name="Atanasova L."/>
            <person name="Karlsson M."/>
            <person name="Huettel B."/>
            <person name="Barry K.W."/>
            <person name="Haridas S."/>
            <person name="Chen C."/>
            <person name="Bauer D."/>
            <person name="Andreopoulos W."/>
            <person name="Pangilinan J."/>
            <person name="LaButti K."/>
            <person name="Riley R."/>
            <person name="Lipzen A."/>
            <person name="Clum A."/>
            <person name="Drula E."/>
            <person name="Henrissat B."/>
            <person name="Kohler A."/>
            <person name="Grigoriev I.V."/>
            <person name="Martin F.M."/>
            <person name="Hacquard S."/>
        </authorList>
    </citation>
    <scope>NUCLEOTIDE SEQUENCE</scope>
    <source>
        <strain evidence="3">MPI-CAGE-CH-0230</strain>
    </source>
</reference>
<comment type="caution">
    <text evidence="3">The sequence shown here is derived from an EMBL/GenBank/DDBJ whole genome shotgun (WGS) entry which is preliminary data.</text>
</comment>
<dbReference type="EMBL" id="JAGTJQ010000009">
    <property type="protein sequence ID" value="KAH7024956.1"/>
    <property type="molecule type" value="Genomic_DNA"/>
</dbReference>
<feature type="region of interest" description="Disordered" evidence="1">
    <location>
        <begin position="1"/>
        <end position="26"/>
    </location>
</feature>
<dbReference type="InterPro" id="IPR001279">
    <property type="entry name" value="Metallo-B-lactamas"/>
</dbReference>
<evidence type="ECO:0000259" key="2">
    <source>
        <dbReference type="SMART" id="SM00849"/>
    </source>
</evidence>
<dbReference type="Gene3D" id="3.60.15.10">
    <property type="entry name" value="Ribonuclease Z/Hydroxyacylglutathione hydrolase-like"/>
    <property type="match status" value="1"/>
</dbReference>
<organism evidence="3 4">
    <name type="scientific">Microdochium trichocladiopsis</name>
    <dbReference type="NCBI Taxonomy" id="1682393"/>
    <lineage>
        <taxon>Eukaryota</taxon>
        <taxon>Fungi</taxon>
        <taxon>Dikarya</taxon>
        <taxon>Ascomycota</taxon>
        <taxon>Pezizomycotina</taxon>
        <taxon>Sordariomycetes</taxon>
        <taxon>Xylariomycetidae</taxon>
        <taxon>Xylariales</taxon>
        <taxon>Microdochiaceae</taxon>
        <taxon>Microdochium</taxon>
    </lineage>
</organism>
<feature type="domain" description="Metallo-beta-lactamase" evidence="2">
    <location>
        <begin position="51"/>
        <end position="274"/>
    </location>
</feature>
<dbReference type="InterPro" id="IPR050855">
    <property type="entry name" value="NDM-1-like"/>
</dbReference>
<accession>A0A9P9BPW7</accession>
<name>A0A9P9BPW7_9PEZI</name>
<dbReference type="SUPFAM" id="SSF56281">
    <property type="entry name" value="Metallo-hydrolase/oxidoreductase"/>
    <property type="match status" value="1"/>
</dbReference>
<dbReference type="Pfam" id="PF00753">
    <property type="entry name" value="Lactamase_B"/>
    <property type="match status" value="1"/>
</dbReference>
<dbReference type="Proteomes" id="UP000756346">
    <property type="component" value="Unassembled WGS sequence"/>
</dbReference>
<proteinExistence type="predicted"/>
<evidence type="ECO:0000256" key="1">
    <source>
        <dbReference type="SAM" id="MobiDB-lite"/>
    </source>
</evidence>